<dbReference type="Pfam" id="PF16906">
    <property type="entry name" value="Ribosomal_L26"/>
    <property type="match status" value="1"/>
</dbReference>
<sequence length="382" mass="44024">MKLNRLVTASRRKNRKRHFQAPSHIKRRLMSAPLSKELRQKYNVRSMPIRKDDEVQLANTLVVLSSTAEDREIEVSSDPLIVTSAEDVAFMMKSLGVDEKRMKEAVADLEEWIERSPHLPKVSDPRLLCTLWFRRKCSIERAKESIDTYYSVRGLIPEFFENRNLSSPDLKQAVKNIQFFTMPRLSLNYTRVCIVRYISSDASLLDFNLFFKLMFMVGDIRLRECMCLGEDIIVDMSNITFSHVTKLTPVLVKKIQMCGMKGYSARMKSLHFINAPSFADTVVTLLKSIFTAKLANRIFVHNKRYDTLLEHISPEVLPTEFGGKAGSISDLWAAWQKKLLSYQDWYHDQEAVKVNEAKRPGKALLQGELFGVEGSFRKLMVD</sequence>
<dbReference type="InterPro" id="IPR008991">
    <property type="entry name" value="Translation_prot_SH3-like_sf"/>
</dbReference>
<dbReference type="SUPFAM" id="SSF46938">
    <property type="entry name" value="CRAL/TRIO N-terminal domain"/>
    <property type="match status" value="1"/>
</dbReference>
<accession>A0A7R9ASU3</accession>
<evidence type="ECO:0000256" key="2">
    <source>
        <dbReference type="ARBA" id="ARBA00022980"/>
    </source>
</evidence>
<reference evidence="5" key="1">
    <citation type="submission" date="2020-11" db="EMBL/GenBank/DDBJ databases">
        <authorList>
            <person name="Tran Van P."/>
        </authorList>
    </citation>
    <scope>NUCLEOTIDE SEQUENCE</scope>
</reference>
<dbReference type="PROSITE" id="PS50191">
    <property type="entry name" value="CRAL_TRIO"/>
    <property type="match status" value="1"/>
</dbReference>
<dbReference type="InterPro" id="IPR001251">
    <property type="entry name" value="CRAL-TRIO_dom"/>
</dbReference>
<dbReference type="GO" id="GO:0015934">
    <property type="term" value="C:large ribosomal subunit"/>
    <property type="evidence" value="ECO:0007669"/>
    <property type="project" value="InterPro"/>
</dbReference>
<dbReference type="PRINTS" id="PR00180">
    <property type="entry name" value="CRETINALDHBP"/>
</dbReference>
<evidence type="ECO:0000256" key="1">
    <source>
        <dbReference type="ARBA" id="ARBA00010618"/>
    </source>
</evidence>
<dbReference type="AlphaFoldDB" id="A0A7R9ASU3"/>
<dbReference type="Gene3D" id="3.40.525.10">
    <property type="entry name" value="CRAL-TRIO lipid binding domain"/>
    <property type="match status" value="1"/>
</dbReference>
<evidence type="ECO:0000256" key="3">
    <source>
        <dbReference type="ARBA" id="ARBA00023274"/>
    </source>
</evidence>
<dbReference type="EMBL" id="OC001400">
    <property type="protein sequence ID" value="CAD7259821.1"/>
    <property type="molecule type" value="Genomic_DNA"/>
</dbReference>
<dbReference type="GO" id="GO:0006412">
    <property type="term" value="P:translation"/>
    <property type="evidence" value="ECO:0007669"/>
    <property type="project" value="InterPro"/>
</dbReference>
<dbReference type="PANTHER" id="PTHR10174">
    <property type="entry name" value="ALPHA-TOCOPHEROL TRANSFER PROTEIN-RELATED"/>
    <property type="match status" value="1"/>
</dbReference>
<proteinExistence type="inferred from homology"/>
<evidence type="ECO:0000313" key="5">
    <source>
        <dbReference type="EMBL" id="CAD7259821.1"/>
    </source>
</evidence>
<evidence type="ECO:0000259" key="4">
    <source>
        <dbReference type="PROSITE" id="PS50191"/>
    </source>
</evidence>
<name>A0A7R9ASU3_TIMSH</name>
<comment type="similarity">
    <text evidence="1">Belongs to the universal ribosomal protein uL24 family.</text>
</comment>
<dbReference type="Gene3D" id="2.30.30.30">
    <property type="match status" value="1"/>
</dbReference>
<feature type="domain" description="CRAL-TRIO" evidence="4">
    <location>
        <begin position="232"/>
        <end position="329"/>
    </location>
</feature>
<dbReference type="Pfam" id="PF00650">
    <property type="entry name" value="CRAL_TRIO"/>
    <property type="match status" value="1"/>
</dbReference>
<dbReference type="PANTHER" id="PTHR10174:SF224">
    <property type="entry name" value="RETINOL-BINDING PROTEIN PINTA"/>
    <property type="match status" value="1"/>
</dbReference>
<gene>
    <name evidence="5" type="ORF">TSIB3V08_LOCUS4017</name>
</gene>
<protein>
    <recommendedName>
        <fullName evidence="4">CRAL-TRIO domain-containing protein</fullName>
    </recommendedName>
</protein>
<dbReference type="NCBIfam" id="TIGR01080">
    <property type="entry name" value="rplX_A_E"/>
    <property type="match status" value="1"/>
</dbReference>
<dbReference type="InterPro" id="IPR036865">
    <property type="entry name" value="CRAL-TRIO_dom_sf"/>
</dbReference>
<dbReference type="InterPro" id="IPR005756">
    <property type="entry name" value="Ribosomal_uL24_euk/arc"/>
</dbReference>
<dbReference type="SMART" id="SM00516">
    <property type="entry name" value="SEC14"/>
    <property type="match status" value="1"/>
</dbReference>
<keyword evidence="2" id="KW-0689">Ribosomal protein</keyword>
<dbReference type="InterPro" id="IPR014722">
    <property type="entry name" value="Rib_uL2_dom2"/>
</dbReference>
<dbReference type="SUPFAM" id="SSF52087">
    <property type="entry name" value="CRAL/TRIO domain"/>
    <property type="match status" value="1"/>
</dbReference>
<dbReference type="GO" id="GO:0003735">
    <property type="term" value="F:structural constituent of ribosome"/>
    <property type="evidence" value="ECO:0007669"/>
    <property type="project" value="InterPro"/>
</dbReference>
<keyword evidence="3" id="KW-0687">Ribonucleoprotein</keyword>
<dbReference type="SUPFAM" id="SSF50104">
    <property type="entry name" value="Translation proteins SH3-like domain"/>
    <property type="match status" value="1"/>
</dbReference>
<organism evidence="5">
    <name type="scientific">Timema shepardi</name>
    <name type="common">Walking stick</name>
    <dbReference type="NCBI Taxonomy" id="629360"/>
    <lineage>
        <taxon>Eukaryota</taxon>
        <taxon>Metazoa</taxon>
        <taxon>Ecdysozoa</taxon>
        <taxon>Arthropoda</taxon>
        <taxon>Hexapoda</taxon>
        <taxon>Insecta</taxon>
        <taxon>Pterygota</taxon>
        <taxon>Neoptera</taxon>
        <taxon>Polyneoptera</taxon>
        <taxon>Phasmatodea</taxon>
        <taxon>Timematodea</taxon>
        <taxon>Timematoidea</taxon>
        <taxon>Timematidae</taxon>
        <taxon>Timema</taxon>
    </lineage>
</organism>
<dbReference type="GO" id="GO:1902936">
    <property type="term" value="F:phosphatidylinositol bisphosphate binding"/>
    <property type="evidence" value="ECO:0007669"/>
    <property type="project" value="TreeGrafter"/>
</dbReference>
<dbReference type="CDD" id="cd00170">
    <property type="entry name" value="SEC14"/>
    <property type="match status" value="1"/>
</dbReference>
<dbReference type="GO" id="GO:0016020">
    <property type="term" value="C:membrane"/>
    <property type="evidence" value="ECO:0007669"/>
    <property type="project" value="TreeGrafter"/>
</dbReference>
<dbReference type="InterPro" id="IPR036273">
    <property type="entry name" value="CRAL/TRIO_N_dom_sf"/>
</dbReference>